<dbReference type="PANTHER" id="PTHR33376:SF5">
    <property type="entry name" value="EXTRACYTOPLASMIC SOLUTE RECEPTOR PROTEIN"/>
    <property type="match status" value="1"/>
</dbReference>
<protein>
    <submittedName>
        <fullName evidence="3">TRAP transporter substrate-binding protein DctP</fullName>
    </submittedName>
</protein>
<dbReference type="Proteomes" id="UP000626844">
    <property type="component" value="Unassembled WGS sequence"/>
</dbReference>
<dbReference type="PROSITE" id="PS51257">
    <property type="entry name" value="PROKAR_LIPOPROTEIN"/>
    <property type="match status" value="1"/>
</dbReference>
<dbReference type="Pfam" id="PF03480">
    <property type="entry name" value="DctP"/>
    <property type="match status" value="1"/>
</dbReference>
<dbReference type="Gene3D" id="3.40.190.170">
    <property type="entry name" value="Bacterial extracellular solute-binding protein, family 7"/>
    <property type="match status" value="1"/>
</dbReference>
<name>A0A926NHQ4_9BACI</name>
<evidence type="ECO:0000313" key="3">
    <source>
        <dbReference type="EMBL" id="MBD1381000.1"/>
    </source>
</evidence>
<gene>
    <name evidence="3" type="primary">dctP</name>
    <name evidence="3" type="ORF">IC621_12225</name>
</gene>
<dbReference type="InterPro" id="IPR038404">
    <property type="entry name" value="TRAP_DctP_sf"/>
</dbReference>
<dbReference type="RefSeq" id="WP_191158593.1">
    <property type="nucleotide sequence ID" value="NZ_JACXAI010000014.1"/>
</dbReference>
<dbReference type="GO" id="GO:0055085">
    <property type="term" value="P:transmembrane transport"/>
    <property type="evidence" value="ECO:0007669"/>
    <property type="project" value="InterPro"/>
</dbReference>
<sequence length="362" mass="40458">MKLLRRILFVSSISLLFILGACGTDTATTGQDRSNNDDKPITLLLNNTAPATHHITVNGFEPWSKLVEEKTNGRMKVEVYSGASIGGNLSVYEDVKGGVYDIGVTGSDYAYDTELFPWTISELPFVFTDPVQTQRIVSKVVEKFGIEELNQHVKYLSHAPRDPYIVVSTKPVNSIEDVQGMNIAVSGRLPARILEKWGATPVFFESNEIYEALQRKTADAVIFSGVSAGKSGQKYNEVAPYFVQNLAITNGTLPLIMNKEKYESLPEDLKEIFDNELAPALGEMIAKSYADLSKTYSEEMGPEDVTITRLPEQELEDFTKHGFVAWNEWVKMANERGYPGEEMVDYLIELLEEEGVNVEFIK</sequence>
<dbReference type="NCBIfam" id="NF037995">
    <property type="entry name" value="TRAP_S1"/>
    <property type="match status" value="1"/>
</dbReference>
<comment type="caution">
    <text evidence="3">The sequence shown here is derived from an EMBL/GenBank/DDBJ whole genome shotgun (WGS) entry which is preliminary data.</text>
</comment>
<feature type="signal peptide" evidence="2">
    <location>
        <begin position="1"/>
        <end position="23"/>
    </location>
</feature>
<feature type="chain" id="PRO_5037318886" evidence="2">
    <location>
        <begin position="24"/>
        <end position="362"/>
    </location>
</feature>
<organism evidence="3 4">
    <name type="scientific">Metabacillus arenae</name>
    <dbReference type="NCBI Taxonomy" id="2771434"/>
    <lineage>
        <taxon>Bacteria</taxon>
        <taxon>Bacillati</taxon>
        <taxon>Bacillota</taxon>
        <taxon>Bacilli</taxon>
        <taxon>Bacillales</taxon>
        <taxon>Bacillaceae</taxon>
        <taxon>Metabacillus</taxon>
    </lineage>
</organism>
<evidence type="ECO:0000256" key="2">
    <source>
        <dbReference type="SAM" id="SignalP"/>
    </source>
</evidence>
<dbReference type="PANTHER" id="PTHR33376">
    <property type="match status" value="1"/>
</dbReference>
<dbReference type="EMBL" id="JACXAI010000014">
    <property type="protein sequence ID" value="MBD1381000.1"/>
    <property type="molecule type" value="Genomic_DNA"/>
</dbReference>
<reference evidence="3" key="1">
    <citation type="submission" date="2020-09" db="EMBL/GenBank/DDBJ databases">
        <title>A novel bacterium of genus Bacillus, isolated from South China Sea.</title>
        <authorList>
            <person name="Huang H."/>
            <person name="Mo K."/>
            <person name="Hu Y."/>
        </authorList>
    </citation>
    <scope>NUCLEOTIDE SEQUENCE</scope>
    <source>
        <strain evidence="3">IB182487</strain>
    </source>
</reference>
<keyword evidence="1 2" id="KW-0732">Signal</keyword>
<evidence type="ECO:0000256" key="1">
    <source>
        <dbReference type="ARBA" id="ARBA00022729"/>
    </source>
</evidence>
<accession>A0A926NHQ4</accession>
<proteinExistence type="predicted"/>
<evidence type="ECO:0000313" key="4">
    <source>
        <dbReference type="Proteomes" id="UP000626844"/>
    </source>
</evidence>
<dbReference type="InterPro" id="IPR018389">
    <property type="entry name" value="DctP_fam"/>
</dbReference>
<dbReference type="SUPFAM" id="SSF53850">
    <property type="entry name" value="Periplasmic binding protein-like II"/>
    <property type="match status" value="1"/>
</dbReference>
<dbReference type="AlphaFoldDB" id="A0A926NHQ4"/>
<keyword evidence="4" id="KW-1185">Reference proteome</keyword>